<reference evidence="7 8" key="1">
    <citation type="submission" date="2020-02" db="EMBL/GenBank/DDBJ databases">
        <authorList>
            <person name="Zheng R.K."/>
            <person name="Sun C.M."/>
        </authorList>
    </citation>
    <scope>NUCLEOTIDE SEQUENCE [LARGE SCALE GENOMIC DNA]</scope>
    <source>
        <strain evidence="8">zrk13</strain>
    </source>
</reference>
<dbReference type="EMBL" id="CP048914">
    <property type="protein sequence ID" value="QMS84686.1"/>
    <property type="molecule type" value="Genomic_DNA"/>
</dbReference>
<sequence length="411" mass="43335">MLLISVPTDSYAMLILNVGVVLLLGLIFGRLAEKIHLPDITGYLVAGLLLGPISGFLTTTELSHMSIISNLALGFIAFQVGNELWLGKLKKSGKRIVIITTIQALFTTLVVSLMLLLVTDPSTAMILGAIAAATAPAPIMMLINKYRTKGPLTSTIVPIVGLDDAVGVIVFGVLLSLGVALAGQNASSLTVLNVIGEPLMEIGLSIVFGSVIGVIAGVATRTITKNQEAQVKQLDLIIITVFITVGIAMLFDASPILTPMIAGAFVTNLINKDSYILEEETIRFFIPPIMILFFTLSGAQLSFSVLATIGVIGVVYIIGRTIGKFGGSYIGSTVVATEPTVKKYLGFAMLPQSGVAIGLSMAAYHALIDVNPDMAASIQNITLASVLVFALTGPILVRMAFKQANEMTIEE</sequence>
<keyword evidence="4 5" id="KW-0472">Membrane</keyword>
<feature type="transmembrane region" description="Helical" evidence="5">
    <location>
        <begin position="344"/>
        <end position="366"/>
    </location>
</feature>
<feature type="transmembrane region" description="Helical" evidence="5">
    <location>
        <begin position="12"/>
        <end position="28"/>
    </location>
</feature>
<evidence type="ECO:0000313" key="8">
    <source>
        <dbReference type="Proteomes" id="UP000514720"/>
    </source>
</evidence>
<dbReference type="Pfam" id="PF00999">
    <property type="entry name" value="Na_H_Exchanger"/>
    <property type="match status" value="1"/>
</dbReference>
<evidence type="ECO:0000313" key="7">
    <source>
        <dbReference type="EMBL" id="QMS84686.1"/>
    </source>
</evidence>
<protein>
    <recommendedName>
        <fullName evidence="6">Cation/H+ exchanger transmembrane domain-containing protein</fullName>
    </recommendedName>
</protein>
<dbReference type="InterPro" id="IPR038770">
    <property type="entry name" value="Na+/solute_symporter_sf"/>
</dbReference>
<dbReference type="InterPro" id="IPR006153">
    <property type="entry name" value="Cation/H_exchanger_TM"/>
</dbReference>
<evidence type="ECO:0000256" key="3">
    <source>
        <dbReference type="ARBA" id="ARBA00022989"/>
    </source>
</evidence>
<dbReference type="GO" id="GO:0016020">
    <property type="term" value="C:membrane"/>
    <property type="evidence" value="ECO:0007669"/>
    <property type="project" value="UniProtKB-SubCell"/>
</dbReference>
<dbReference type="KEGG" id="xcl:G4Z02_02605"/>
<keyword evidence="8" id="KW-1185">Reference proteome</keyword>
<dbReference type="AlphaFoldDB" id="A0A7L7KR39"/>
<feature type="transmembrane region" description="Helical" evidence="5">
    <location>
        <begin position="124"/>
        <end position="143"/>
    </location>
</feature>
<evidence type="ECO:0000256" key="2">
    <source>
        <dbReference type="ARBA" id="ARBA00022692"/>
    </source>
</evidence>
<dbReference type="GO" id="GO:0015297">
    <property type="term" value="F:antiporter activity"/>
    <property type="evidence" value="ECO:0007669"/>
    <property type="project" value="InterPro"/>
</dbReference>
<keyword evidence="2 5" id="KW-0812">Transmembrane</keyword>
<feature type="transmembrane region" description="Helical" evidence="5">
    <location>
        <begin position="65"/>
        <end position="85"/>
    </location>
</feature>
<gene>
    <name evidence="7" type="ORF">G4Z02_02605</name>
</gene>
<evidence type="ECO:0000256" key="4">
    <source>
        <dbReference type="ARBA" id="ARBA00023136"/>
    </source>
</evidence>
<dbReference type="GO" id="GO:1902600">
    <property type="term" value="P:proton transmembrane transport"/>
    <property type="evidence" value="ECO:0007669"/>
    <property type="project" value="InterPro"/>
</dbReference>
<dbReference type="RefSeq" id="WP_258878305.1">
    <property type="nucleotide sequence ID" value="NZ_CP048914.1"/>
</dbReference>
<feature type="transmembrane region" description="Helical" evidence="5">
    <location>
        <begin position="285"/>
        <end position="318"/>
    </location>
</feature>
<feature type="transmembrane region" description="Helical" evidence="5">
    <location>
        <begin position="202"/>
        <end position="224"/>
    </location>
</feature>
<feature type="transmembrane region" description="Helical" evidence="5">
    <location>
        <begin position="378"/>
        <end position="397"/>
    </location>
</feature>
<keyword evidence="3 5" id="KW-1133">Transmembrane helix</keyword>
<organism evidence="7 8">
    <name type="scientific">Candidatus Xianfuyuplasma coldseepsis</name>
    <dbReference type="NCBI Taxonomy" id="2782163"/>
    <lineage>
        <taxon>Bacteria</taxon>
        <taxon>Bacillati</taxon>
        <taxon>Mycoplasmatota</taxon>
        <taxon>Mollicutes</taxon>
        <taxon>Candidatus Izemoplasmatales</taxon>
        <taxon>Candidatus Izemoplasmataceae</taxon>
        <taxon>Candidatus Xianfuyuplasma</taxon>
    </lineage>
</organism>
<evidence type="ECO:0000256" key="1">
    <source>
        <dbReference type="ARBA" id="ARBA00004141"/>
    </source>
</evidence>
<name>A0A7L7KR39_9MOLU</name>
<proteinExistence type="predicted"/>
<feature type="domain" description="Cation/H+ exchanger transmembrane" evidence="6">
    <location>
        <begin position="22"/>
        <end position="397"/>
    </location>
</feature>
<dbReference type="Proteomes" id="UP000514720">
    <property type="component" value="Chromosome"/>
</dbReference>
<comment type="subcellular location">
    <subcellularLocation>
        <location evidence="1">Membrane</location>
        <topology evidence="1">Multi-pass membrane protein</topology>
    </subcellularLocation>
</comment>
<feature type="transmembrane region" description="Helical" evidence="5">
    <location>
        <begin position="97"/>
        <end position="118"/>
    </location>
</feature>
<accession>A0A7L7KR39</accession>
<dbReference type="PANTHER" id="PTHR43021">
    <property type="entry name" value="NA(+)/H(+) ANTIPORTER-RELATED"/>
    <property type="match status" value="1"/>
</dbReference>
<feature type="transmembrane region" description="Helical" evidence="5">
    <location>
        <begin position="236"/>
        <end position="265"/>
    </location>
</feature>
<evidence type="ECO:0000259" key="6">
    <source>
        <dbReference type="Pfam" id="PF00999"/>
    </source>
</evidence>
<dbReference type="Gene3D" id="1.20.1530.20">
    <property type="match status" value="1"/>
</dbReference>
<feature type="transmembrane region" description="Helical" evidence="5">
    <location>
        <begin position="40"/>
        <end position="59"/>
    </location>
</feature>
<dbReference type="PANTHER" id="PTHR43021:SF2">
    <property type="entry name" value="CATION_H+ EXCHANGER DOMAIN-CONTAINING PROTEIN"/>
    <property type="match status" value="1"/>
</dbReference>
<evidence type="ECO:0000256" key="5">
    <source>
        <dbReference type="SAM" id="Phobius"/>
    </source>
</evidence>
<feature type="transmembrane region" description="Helical" evidence="5">
    <location>
        <begin position="155"/>
        <end position="182"/>
    </location>
</feature>